<accession>G0UPE3</accession>
<organism evidence="10">
    <name type="scientific">Trypanosoma congolense (strain IL3000)</name>
    <dbReference type="NCBI Taxonomy" id="1068625"/>
    <lineage>
        <taxon>Eukaryota</taxon>
        <taxon>Discoba</taxon>
        <taxon>Euglenozoa</taxon>
        <taxon>Kinetoplastea</taxon>
        <taxon>Metakinetoplastina</taxon>
        <taxon>Trypanosomatida</taxon>
        <taxon>Trypanosomatidae</taxon>
        <taxon>Trypanosoma</taxon>
        <taxon>Nannomonas</taxon>
    </lineage>
</organism>
<dbReference type="EMBL" id="HE575320">
    <property type="protein sequence ID" value="CCC91254.1"/>
    <property type="molecule type" value="Genomic_DNA"/>
</dbReference>
<name>G0UPE3_TRYCI</name>
<evidence type="ECO:0000256" key="6">
    <source>
        <dbReference type="ARBA" id="ARBA00023069"/>
    </source>
</evidence>
<dbReference type="GO" id="GO:0051959">
    <property type="term" value="F:dynein light intermediate chain binding"/>
    <property type="evidence" value="ECO:0007669"/>
    <property type="project" value="InterPro"/>
</dbReference>
<keyword evidence="6" id="KW-0969">Cilium</keyword>
<dbReference type="GO" id="GO:0030286">
    <property type="term" value="C:dynein complex"/>
    <property type="evidence" value="ECO:0007669"/>
    <property type="project" value="InterPro"/>
</dbReference>
<dbReference type="PANTHER" id="PTHR22878">
    <property type="entry name" value="DYNEIN HEAVY CHAIN 6, AXONEMAL-LIKE-RELATED"/>
    <property type="match status" value="1"/>
</dbReference>
<proteinExistence type="predicted"/>
<sequence>MISLGTVASQEIDVFNAILRKLEATLLELKRGIKGEVVMSAQLESMFDACLLGQVPQAWHENSYLSRKPLVSWFQDTLMRVEFFRDWNDNGIPMSFWISGFFFPQGFLTGVLQGYSRENMIPIDDIRFRTEVTRYEVVEDIVSLPQTGVLVHGLFLEGARFSFETMSLAESNPRELYTPMPLINLEPRQVKDCYSSSPTYECPVYKTSARAGALSTTGLSTNYVISLELVPGSSTPDHWIRRGVALLCMLDD</sequence>
<dbReference type="GO" id="GO:0000166">
    <property type="term" value="F:nucleotide binding"/>
    <property type="evidence" value="ECO:0007669"/>
    <property type="project" value="UniProtKB-KW"/>
</dbReference>
<dbReference type="GO" id="GO:0007018">
    <property type="term" value="P:microtubule-based movement"/>
    <property type="evidence" value="ECO:0007669"/>
    <property type="project" value="InterPro"/>
</dbReference>
<evidence type="ECO:0000256" key="5">
    <source>
        <dbReference type="ARBA" id="ARBA00023054"/>
    </source>
</evidence>
<dbReference type="Gene3D" id="1.20.1270.280">
    <property type="match status" value="1"/>
</dbReference>
<dbReference type="Gene3D" id="3.10.490.20">
    <property type="match status" value="1"/>
</dbReference>
<gene>
    <name evidence="10" type="ORF">TCIL3000_7_530</name>
</gene>
<evidence type="ECO:0000256" key="8">
    <source>
        <dbReference type="ARBA" id="ARBA00023273"/>
    </source>
</evidence>
<evidence type="ECO:0000259" key="9">
    <source>
        <dbReference type="Pfam" id="PF18199"/>
    </source>
</evidence>
<dbReference type="InterPro" id="IPR043160">
    <property type="entry name" value="Dynein_C_barrel"/>
</dbReference>
<dbReference type="AlphaFoldDB" id="G0UPE3"/>
<dbReference type="PANTHER" id="PTHR22878:SF68">
    <property type="entry name" value="DYNEIN HEAVY CHAIN 6, AXONEMAL-LIKE"/>
    <property type="match status" value="1"/>
</dbReference>
<evidence type="ECO:0000256" key="4">
    <source>
        <dbReference type="ARBA" id="ARBA00022741"/>
    </source>
</evidence>
<keyword evidence="8" id="KW-0966">Cell projection</keyword>
<evidence type="ECO:0000256" key="1">
    <source>
        <dbReference type="ARBA" id="ARBA00004138"/>
    </source>
</evidence>
<comment type="subcellular location">
    <subcellularLocation>
        <location evidence="1">Cell projection</location>
        <location evidence="1">Cilium</location>
    </subcellularLocation>
    <subcellularLocation>
        <location evidence="2">Cytoplasm</location>
        <location evidence="2">Cytoskeleton</location>
    </subcellularLocation>
</comment>
<feature type="domain" description="Dynein heavy chain C-terminal" evidence="9">
    <location>
        <begin position="3"/>
        <end position="248"/>
    </location>
</feature>
<dbReference type="GO" id="GO:0045505">
    <property type="term" value="F:dynein intermediate chain binding"/>
    <property type="evidence" value="ECO:0007669"/>
    <property type="project" value="InterPro"/>
</dbReference>
<reference evidence="10" key="1">
    <citation type="journal article" date="2012" name="Proc. Natl. Acad. Sci. U.S.A.">
        <title>Antigenic diversity is generated by distinct evolutionary mechanisms in African trypanosome species.</title>
        <authorList>
            <person name="Jackson A.P."/>
            <person name="Berry A."/>
            <person name="Aslett M."/>
            <person name="Allison H.C."/>
            <person name="Burton P."/>
            <person name="Vavrova-Anderson J."/>
            <person name="Brown R."/>
            <person name="Browne H."/>
            <person name="Corton N."/>
            <person name="Hauser H."/>
            <person name="Gamble J."/>
            <person name="Gilderthorp R."/>
            <person name="Marcello L."/>
            <person name="McQuillan J."/>
            <person name="Otto T.D."/>
            <person name="Quail M.A."/>
            <person name="Sanders M.J."/>
            <person name="van Tonder A."/>
            <person name="Ginger M.L."/>
            <person name="Field M.C."/>
            <person name="Barry J.D."/>
            <person name="Hertz-Fowler C."/>
            <person name="Berriman M."/>
        </authorList>
    </citation>
    <scope>NUCLEOTIDE SEQUENCE</scope>
    <source>
        <strain evidence="10">IL3000</strain>
    </source>
</reference>
<evidence type="ECO:0000313" key="10">
    <source>
        <dbReference type="EMBL" id="CCC91254.1"/>
    </source>
</evidence>
<dbReference type="InterPro" id="IPR041228">
    <property type="entry name" value="Dynein_C"/>
</dbReference>
<dbReference type="VEuPathDB" id="TriTrypDB:TcIL3000_7_530"/>
<keyword evidence="7" id="KW-0206">Cytoskeleton</keyword>
<dbReference type="GO" id="GO:0005929">
    <property type="term" value="C:cilium"/>
    <property type="evidence" value="ECO:0007669"/>
    <property type="project" value="UniProtKB-SubCell"/>
</dbReference>
<dbReference type="FunFam" id="3.10.490.20:FF:000005">
    <property type="entry name" value="Dynein axonemal heavy chain 6"/>
    <property type="match status" value="1"/>
</dbReference>
<evidence type="ECO:0000256" key="7">
    <source>
        <dbReference type="ARBA" id="ARBA00023212"/>
    </source>
</evidence>
<dbReference type="InterPro" id="IPR026983">
    <property type="entry name" value="DHC"/>
</dbReference>
<evidence type="ECO:0000256" key="3">
    <source>
        <dbReference type="ARBA" id="ARBA00022490"/>
    </source>
</evidence>
<dbReference type="Pfam" id="PF18199">
    <property type="entry name" value="Dynein_C"/>
    <property type="match status" value="1"/>
</dbReference>
<protein>
    <submittedName>
        <fullName evidence="10">Uncharacterized protein TCIL3000_7_530</fullName>
    </submittedName>
</protein>
<keyword evidence="3" id="KW-0963">Cytoplasm</keyword>
<keyword evidence="4" id="KW-0547">Nucleotide-binding</keyword>
<keyword evidence="5" id="KW-0175">Coiled coil</keyword>
<evidence type="ECO:0000256" key="2">
    <source>
        <dbReference type="ARBA" id="ARBA00004245"/>
    </source>
</evidence>